<comment type="caution">
    <text evidence="1">The sequence shown here is derived from an EMBL/GenBank/DDBJ whole genome shotgun (WGS) entry which is preliminary data.</text>
</comment>
<evidence type="ECO:0000313" key="1">
    <source>
        <dbReference type="EMBL" id="GAL17535.1"/>
    </source>
</evidence>
<dbReference type="STRING" id="990268.JCM19235_6088"/>
<proteinExistence type="predicted"/>
<organism evidence="1 2">
    <name type="scientific">Vibrio maritimus</name>
    <dbReference type="NCBI Taxonomy" id="990268"/>
    <lineage>
        <taxon>Bacteria</taxon>
        <taxon>Pseudomonadati</taxon>
        <taxon>Pseudomonadota</taxon>
        <taxon>Gammaproteobacteria</taxon>
        <taxon>Vibrionales</taxon>
        <taxon>Vibrionaceae</taxon>
        <taxon>Vibrio</taxon>
    </lineage>
</organism>
<dbReference type="InterPro" id="IPR027417">
    <property type="entry name" value="P-loop_NTPase"/>
</dbReference>
<keyword evidence="2" id="KW-1185">Reference proteome</keyword>
<dbReference type="AlphaFoldDB" id="A0A090RQ75"/>
<accession>A0A090RQ75</accession>
<reference evidence="1 2" key="1">
    <citation type="submission" date="2014-09" db="EMBL/GenBank/DDBJ databases">
        <title>Vibrio maritimus JCM 19235. (C45) whole genome shotgun sequence.</title>
        <authorList>
            <person name="Sawabe T."/>
            <person name="Meirelles P."/>
            <person name="Nakanishi M."/>
            <person name="Sayaka M."/>
            <person name="Hattori M."/>
            <person name="Ohkuma M."/>
        </authorList>
    </citation>
    <scope>NUCLEOTIDE SEQUENCE [LARGE SCALE GENOMIC DNA]</scope>
    <source>
        <strain evidence="2">JCM19235</strain>
    </source>
</reference>
<name>A0A090RQ75_9VIBR</name>
<reference evidence="1 2" key="2">
    <citation type="submission" date="2014-09" db="EMBL/GenBank/DDBJ databases">
        <authorList>
            <consortium name="NBRP consortium"/>
            <person name="Sawabe T."/>
            <person name="Meirelles P."/>
            <person name="Nakanishi M."/>
            <person name="Sayaka M."/>
            <person name="Hattori M."/>
            <person name="Ohkuma M."/>
        </authorList>
    </citation>
    <scope>NUCLEOTIDE SEQUENCE [LARGE SCALE GENOMIC DNA]</scope>
    <source>
        <strain evidence="2">JCM19235</strain>
    </source>
</reference>
<protein>
    <submittedName>
        <fullName evidence="1">Ferric aerobactin ABC transporter ATPase component</fullName>
    </submittedName>
</protein>
<evidence type="ECO:0000313" key="2">
    <source>
        <dbReference type="Proteomes" id="UP000029228"/>
    </source>
</evidence>
<gene>
    <name evidence="1" type="ORF">JCM19235_6088</name>
</gene>
<dbReference type="EMBL" id="BBMR01000002">
    <property type="protein sequence ID" value="GAL17535.1"/>
    <property type="molecule type" value="Genomic_DNA"/>
</dbReference>
<dbReference type="Proteomes" id="UP000029228">
    <property type="component" value="Unassembled WGS sequence"/>
</dbReference>
<dbReference type="Gene3D" id="3.40.50.300">
    <property type="entry name" value="P-loop containing nucleotide triphosphate hydrolases"/>
    <property type="match status" value="1"/>
</dbReference>
<sequence>MLDEKPLDGYSAKEYAQKVAYLPQHPPITDGVTVRELVMFGRYPGKAF</sequence>